<dbReference type="EC" id="1.3.-.-" evidence="9"/>
<keyword evidence="12" id="KW-1185">Reference proteome</keyword>
<comment type="catalytic activity">
    <reaction evidence="9">
        <text>(S)-dihydroorotate + A = orotate + AH2</text>
        <dbReference type="Rhea" id="RHEA:18073"/>
        <dbReference type="ChEBI" id="CHEBI:13193"/>
        <dbReference type="ChEBI" id="CHEBI:17499"/>
        <dbReference type="ChEBI" id="CHEBI:30839"/>
        <dbReference type="ChEBI" id="CHEBI:30864"/>
    </reaction>
</comment>
<evidence type="ECO:0000256" key="2">
    <source>
        <dbReference type="ARBA" id="ARBA00004725"/>
    </source>
</evidence>
<dbReference type="InterPro" id="IPR001295">
    <property type="entry name" value="Dihydroorotate_DH_CS"/>
</dbReference>
<comment type="caution">
    <text evidence="9">Lacks conserved residue(s) required for the propagation of feature annotation.</text>
</comment>
<evidence type="ECO:0000256" key="9">
    <source>
        <dbReference type="HAMAP-Rule" id="MF_00224"/>
    </source>
</evidence>
<accession>A0ABT0UGH3</accession>
<feature type="binding site" evidence="9">
    <location>
        <begin position="265"/>
        <end position="266"/>
    </location>
    <ligand>
        <name>FMN</name>
        <dbReference type="ChEBI" id="CHEBI:58210"/>
    </ligand>
</feature>
<dbReference type="InterPro" id="IPR013785">
    <property type="entry name" value="Aldolase_TIM"/>
</dbReference>
<dbReference type="HAMAP" id="MF_00224">
    <property type="entry name" value="DHO_dh_type1"/>
    <property type="match status" value="1"/>
</dbReference>
<dbReference type="InterPro" id="IPR033888">
    <property type="entry name" value="DHOD_1B"/>
</dbReference>
<gene>
    <name evidence="9" type="primary">pyrD</name>
    <name evidence="11" type="ORF">NBG84_04230</name>
</gene>
<dbReference type="PANTHER" id="PTHR48109:SF1">
    <property type="entry name" value="DIHYDROOROTATE DEHYDROGENASE (FUMARATE)"/>
    <property type="match status" value="1"/>
</dbReference>
<dbReference type="NCBIfam" id="TIGR01037">
    <property type="entry name" value="pyrD_sub1_fam"/>
    <property type="match status" value="1"/>
</dbReference>
<dbReference type="InterPro" id="IPR005720">
    <property type="entry name" value="Dihydroorotate_DH_cat"/>
</dbReference>
<keyword evidence="5 9" id="KW-0285">Flavoprotein</keyword>
<dbReference type="PANTHER" id="PTHR48109">
    <property type="entry name" value="DIHYDROOROTATE DEHYDROGENASE (QUINONE), MITOCHONDRIAL-RELATED"/>
    <property type="match status" value="1"/>
</dbReference>
<dbReference type="InterPro" id="IPR050074">
    <property type="entry name" value="DHO_dehydrogenase"/>
</dbReference>
<feature type="binding site" evidence="9">
    <location>
        <begin position="214"/>
        <end position="215"/>
    </location>
    <ligand>
        <name>substrate</name>
    </ligand>
</feature>
<dbReference type="PROSITE" id="PS00912">
    <property type="entry name" value="DHODEHASE_2"/>
    <property type="match status" value="1"/>
</dbReference>
<keyword evidence="8 9" id="KW-0560">Oxidoreductase</keyword>
<feature type="binding site" evidence="9">
    <location>
        <begin position="92"/>
        <end position="96"/>
    </location>
    <ligand>
        <name>substrate</name>
    </ligand>
</feature>
<keyword evidence="7 9" id="KW-0665">Pyrimidine biosynthesis</keyword>
<comment type="caution">
    <text evidence="11">The sequence shown here is derived from an EMBL/GenBank/DDBJ whole genome shotgun (WGS) entry which is preliminary data.</text>
</comment>
<sequence>MTEVQDHSPAVLDDRDRHFADQVAFRTDLAVSMGPLRLANPVMPASGCFGPELAALLPVHELGAVVTKTLFSQRRSGNPSHRLTESAQGMLNSVGIPSPGSADFIRTVLPRYRSFGVPVVVSVGGLTVEEYLRITEDLADAPCEALEVNVSCPNLEHGGLAIGTDASTVERVVSGVVARTSLPVIVKLTPNVTSIGDIARAAEQAGATAVTVANTFPGMAIDLNARSAVLGNGVGGLSGPAVRPMVLRLVWQAAAAVGIPVVGCGGISTARDVLEFVLAGATAVQMGTATFTRPYAMTQVLRDLDALCGELGIARLADERGTVRI</sequence>
<feature type="binding site" evidence="9">
    <location>
        <position position="46"/>
    </location>
    <ligand>
        <name>FMN</name>
        <dbReference type="ChEBI" id="CHEBI:58210"/>
    </ligand>
</feature>
<dbReference type="InterPro" id="IPR012135">
    <property type="entry name" value="Dihydroorotate_DH_1_2"/>
</dbReference>
<reference evidence="11" key="1">
    <citation type="submission" date="2022-06" db="EMBL/GenBank/DDBJ databases">
        <title>Genome public.</title>
        <authorList>
            <person name="Sun Q."/>
        </authorList>
    </citation>
    <scope>NUCLEOTIDE SEQUENCE</scope>
    <source>
        <strain evidence="11">CWNU-1</strain>
    </source>
</reference>
<dbReference type="Gene3D" id="3.20.20.70">
    <property type="entry name" value="Aldolase class I"/>
    <property type="match status" value="1"/>
</dbReference>
<evidence type="ECO:0000313" key="12">
    <source>
        <dbReference type="Proteomes" id="UP001431429"/>
    </source>
</evidence>
<evidence type="ECO:0000256" key="8">
    <source>
        <dbReference type="ARBA" id="ARBA00023002"/>
    </source>
</evidence>
<feature type="binding site" evidence="9">
    <location>
        <position position="149"/>
    </location>
    <ligand>
        <name>FMN</name>
        <dbReference type="ChEBI" id="CHEBI:58210"/>
    </ligand>
</feature>
<organism evidence="11 12">
    <name type="scientific">Streptomyces albipurpureus</name>
    <dbReference type="NCBI Taxonomy" id="2897419"/>
    <lineage>
        <taxon>Bacteria</taxon>
        <taxon>Bacillati</taxon>
        <taxon>Actinomycetota</taxon>
        <taxon>Actinomycetes</taxon>
        <taxon>Kitasatosporales</taxon>
        <taxon>Streptomycetaceae</taxon>
        <taxon>Streptomyces</taxon>
    </lineage>
</organism>
<dbReference type="RefSeq" id="WP_250917884.1">
    <property type="nucleotide sequence ID" value="NZ_JAMQAW010000003.1"/>
</dbReference>
<feature type="binding site" evidence="9">
    <location>
        <position position="187"/>
    </location>
    <ligand>
        <name>FMN</name>
        <dbReference type="ChEBI" id="CHEBI:58210"/>
    </ligand>
</feature>
<feature type="binding site" evidence="9">
    <location>
        <begin position="68"/>
        <end position="69"/>
    </location>
    <ligand>
        <name>FMN</name>
        <dbReference type="ChEBI" id="CHEBI:58210"/>
    </ligand>
</feature>
<feature type="binding site" evidence="9">
    <location>
        <position position="68"/>
    </location>
    <ligand>
        <name>substrate</name>
    </ligand>
</feature>
<dbReference type="CDD" id="cd04740">
    <property type="entry name" value="DHOD_1B_like"/>
    <property type="match status" value="1"/>
</dbReference>
<comment type="cofactor">
    <cofactor evidence="9">
        <name>FMN</name>
        <dbReference type="ChEBI" id="CHEBI:58210"/>
    </cofactor>
    <text evidence="9">Binds 1 FMN per subunit.</text>
</comment>
<dbReference type="EMBL" id="JAMQAW010000003">
    <property type="protein sequence ID" value="MCM2387524.1"/>
    <property type="molecule type" value="Genomic_DNA"/>
</dbReference>
<evidence type="ECO:0000256" key="4">
    <source>
        <dbReference type="ARBA" id="ARBA00022490"/>
    </source>
</evidence>
<evidence type="ECO:0000259" key="10">
    <source>
        <dbReference type="Pfam" id="PF01180"/>
    </source>
</evidence>
<comment type="similarity">
    <text evidence="3 9">Belongs to the dihydroorotate dehydrogenase family. Type 1 subfamily.</text>
</comment>
<keyword evidence="4 9" id="KW-0963">Cytoplasm</keyword>
<dbReference type="InterPro" id="IPR049622">
    <property type="entry name" value="Dihydroorotate_DH_I"/>
</dbReference>
<comment type="pathway">
    <text evidence="2 9">Pyrimidine metabolism; UMP biosynthesis via de novo pathway.</text>
</comment>
<dbReference type="Proteomes" id="UP001431429">
    <property type="component" value="Unassembled WGS sequence"/>
</dbReference>
<evidence type="ECO:0000256" key="1">
    <source>
        <dbReference type="ARBA" id="ARBA00004496"/>
    </source>
</evidence>
<evidence type="ECO:0000256" key="6">
    <source>
        <dbReference type="ARBA" id="ARBA00022643"/>
    </source>
</evidence>
<feature type="binding site" evidence="9">
    <location>
        <position position="149"/>
    </location>
    <ligand>
        <name>substrate</name>
    </ligand>
</feature>
<dbReference type="SUPFAM" id="SSF51395">
    <property type="entry name" value="FMN-linked oxidoreductases"/>
    <property type="match status" value="1"/>
</dbReference>
<feature type="binding site" evidence="9">
    <location>
        <position position="239"/>
    </location>
    <ligand>
        <name>FMN</name>
        <dbReference type="ChEBI" id="CHEBI:58210"/>
    </ligand>
</feature>
<dbReference type="PIRSF" id="PIRSF000164">
    <property type="entry name" value="DHO_oxidase"/>
    <property type="match status" value="1"/>
</dbReference>
<keyword evidence="6 9" id="KW-0288">FMN</keyword>
<dbReference type="Pfam" id="PF01180">
    <property type="entry name" value="DHO_dh"/>
    <property type="match status" value="1"/>
</dbReference>
<evidence type="ECO:0000256" key="5">
    <source>
        <dbReference type="ARBA" id="ARBA00022630"/>
    </source>
</evidence>
<comment type="subcellular location">
    <subcellularLocation>
        <location evidence="1 9">Cytoplasm</location>
    </subcellularLocation>
</comment>
<feature type="binding site" evidence="9">
    <location>
        <begin position="287"/>
        <end position="288"/>
    </location>
    <ligand>
        <name>FMN</name>
        <dbReference type="ChEBI" id="CHEBI:58210"/>
    </ligand>
</feature>
<feature type="active site" description="Nucleophile" evidence="9">
    <location>
        <position position="152"/>
    </location>
</feature>
<comment type="function">
    <text evidence="9">Catalyzes the conversion of dihydroorotate to orotate.</text>
</comment>
<dbReference type="NCBIfam" id="NF005574">
    <property type="entry name" value="PRK07259.1"/>
    <property type="match status" value="1"/>
</dbReference>
<proteinExistence type="inferred from homology"/>
<dbReference type="GO" id="GO:0004589">
    <property type="term" value="F:dihydroorotate dehydrogenase (NAD+) activity"/>
    <property type="evidence" value="ECO:0007669"/>
    <property type="project" value="UniProtKB-EC"/>
</dbReference>
<evidence type="ECO:0000256" key="3">
    <source>
        <dbReference type="ARBA" id="ARBA00008008"/>
    </source>
</evidence>
<dbReference type="InterPro" id="IPR024920">
    <property type="entry name" value="Dihydroorotate_DH_1"/>
</dbReference>
<name>A0ABT0UGH3_9ACTN</name>
<evidence type="ECO:0000313" key="11">
    <source>
        <dbReference type="EMBL" id="MCM2387524.1"/>
    </source>
</evidence>
<evidence type="ECO:0000256" key="7">
    <source>
        <dbReference type="ARBA" id="ARBA00022975"/>
    </source>
</evidence>
<protein>
    <recommendedName>
        <fullName evidence="9">Dihydroorotate dehydrogenase</fullName>
        <shortName evidence="9">DHOD</shortName>
        <shortName evidence="9">DHODase</shortName>
        <shortName evidence="9">DHOdehase</shortName>
        <ecNumber evidence="9">1.3.-.-</ecNumber>
    </recommendedName>
</protein>
<feature type="domain" description="Dihydroorotate dehydrogenase catalytic" evidence="10">
    <location>
        <begin position="29"/>
        <end position="306"/>
    </location>
</feature>